<keyword evidence="5" id="KW-1133">Transmembrane helix</keyword>
<dbReference type="AlphaFoldDB" id="A0A6M0H764"/>
<dbReference type="InterPro" id="IPR004090">
    <property type="entry name" value="Chemotax_Me-accpt_rcpt"/>
</dbReference>
<dbReference type="GO" id="GO:0006935">
    <property type="term" value="P:chemotaxis"/>
    <property type="evidence" value="ECO:0007669"/>
    <property type="project" value="InterPro"/>
</dbReference>
<dbReference type="InterPro" id="IPR011644">
    <property type="entry name" value="Heme_NO-bd"/>
</dbReference>
<dbReference type="GO" id="GO:0007165">
    <property type="term" value="P:signal transduction"/>
    <property type="evidence" value="ECO:0007669"/>
    <property type="project" value="UniProtKB-KW"/>
</dbReference>
<dbReference type="Pfam" id="PF00015">
    <property type="entry name" value="MCPsignal"/>
    <property type="match status" value="1"/>
</dbReference>
<evidence type="ECO:0000256" key="1">
    <source>
        <dbReference type="ARBA" id="ARBA00023224"/>
    </source>
</evidence>
<evidence type="ECO:0000256" key="3">
    <source>
        <dbReference type="PROSITE-ProRule" id="PRU00284"/>
    </source>
</evidence>
<keyword evidence="4" id="KW-0175">Coiled coil</keyword>
<dbReference type="SMART" id="SM00283">
    <property type="entry name" value="MA"/>
    <property type="match status" value="1"/>
</dbReference>
<protein>
    <submittedName>
        <fullName evidence="7">Chemotaxis protein</fullName>
    </submittedName>
</protein>
<evidence type="ECO:0000256" key="2">
    <source>
        <dbReference type="ARBA" id="ARBA00029447"/>
    </source>
</evidence>
<keyword evidence="1 3" id="KW-0807">Transducer</keyword>
<dbReference type="SUPFAM" id="SSF111126">
    <property type="entry name" value="Ligand-binding domain in the NO signalling and Golgi transport"/>
    <property type="match status" value="1"/>
</dbReference>
<dbReference type="InterPro" id="IPR004089">
    <property type="entry name" value="MCPsignal_dom"/>
</dbReference>
<dbReference type="Gene3D" id="1.10.287.950">
    <property type="entry name" value="Methyl-accepting chemotaxis protein"/>
    <property type="match status" value="1"/>
</dbReference>
<sequence length="599" mass="67049">MKGTAVSAWFKTCRKLYGDSFVDDAMIHVGFDATKVFSPAEDVNDEKIEKFIHYVTREKNISEKELWLKIGHDNVYSFAEELPTFFKSDNTYSFLKSLYDIHLVMTKKIPGANPPIVNIEAISNKEAIITYSSKRKMFDYFLGMLEGSFMYFKEKADFDIIETKDNTMQVKITFQEDIKYKKKYFINNVLSLGFLKNVASKVGLFTFVIMFLINLPILGLSGVLKNLLISFISGIVSFVGVKILLRPMNHINEVIENLNNKKFVEDSKIVTNDEFEYLYDRIDKHVKGIKSDFIGLKGITDEMGSFAQKLGNISDNMYRTSGDIVEVVNQVANTSVDQANSTETAAQVLNDNINGLKAIVNNENENKEELELTVGKINSSYLKIENTSKNILATLEGFQEVKTKGTQLGDKAKDITNIVSIVAQISDMTNLLALNASIEAARAGEQGKGFAVVAEEVRKLAEQTKDAVQEINTNLVQFVEDIGGLVMNIDSQYEVLQKETEGLQLIRDVSKESTTSVKTVSKAMIKTIEKLDSQAGSIASMYDNIESLAAIAEENSASSQEVSANVNVYSEEIKKLTESINEFDKIATYFKDSLDNYKV</sequence>
<evidence type="ECO:0000256" key="4">
    <source>
        <dbReference type="SAM" id="Coils"/>
    </source>
</evidence>
<feature type="transmembrane region" description="Helical" evidence="5">
    <location>
        <begin position="227"/>
        <end position="245"/>
    </location>
</feature>
<evidence type="ECO:0000259" key="6">
    <source>
        <dbReference type="PROSITE" id="PS50111"/>
    </source>
</evidence>
<proteinExistence type="inferred from homology"/>
<dbReference type="GO" id="GO:0016020">
    <property type="term" value="C:membrane"/>
    <property type="evidence" value="ECO:0007669"/>
    <property type="project" value="InterPro"/>
</dbReference>
<keyword evidence="5" id="KW-0812">Transmembrane</keyword>
<keyword evidence="5" id="KW-0472">Membrane</keyword>
<comment type="caution">
    <text evidence="7">The sequence shown here is derived from an EMBL/GenBank/DDBJ whole genome shotgun (WGS) entry which is preliminary data.</text>
</comment>
<feature type="domain" description="Methyl-accepting transducer" evidence="6">
    <location>
        <begin position="313"/>
        <end position="570"/>
    </location>
</feature>
<dbReference type="PROSITE" id="PS50111">
    <property type="entry name" value="CHEMOTAXIS_TRANSDUC_2"/>
    <property type="match status" value="1"/>
</dbReference>
<dbReference type="InterPro" id="IPR038158">
    <property type="entry name" value="H-NOX_domain_sf"/>
</dbReference>
<name>A0A6M0H764_9CLOT</name>
<dbReference type="Pfam" id="PF07700">
    <property type="entry name" value="HNOB"/>
    <property type="match status" value="1"/>
</dbReference>
<dbReference type="GO" id="GO:0004888">
    <property type="term" value="F:transmembrane signaling receptor activity"/>
    <property type="evidence" value="ECO:0007669"/>
    <property type="project" value="InterPro"/>
</dbReference>
<evidence type="ECO:0000313" key="8">
    <source>
        <dbReference type="Proteomes" id="UP000481872"/>
    </source>
</evidence>
<dbReference type="Gene3D" id="3.90.1520.10">
    <property type="entry name" value="H-NOX domain"/>
    <property type="match status" value="1"/>
</dbReference>
<dbReference type="EMBL" id="JAAGPU010000036">
    <property type="protein sequence ID" value="NEU06198.1"/>
    <property type="molecule type" value="Genomic_DNA"/>
</dbReference>
<dbReference type="Proteomes" id="UP000481872">
    <property type="component" value="Unassembled WGS sequence"/>
</dbReference>
<dbReference type="GO" id="GO:0020037">
    <property type="term" value="F:heme binding"/>
    <property type="evidence" value="ECO:0007669"/>
    <property type="project" value="InterPro"/>
</dbReference>
<dbReference type="InterPro" id="IPR024096">
    <property type="entry name" value="NO_sig/Golgi_transp_ligand-bd"/>
</dbReference>
<dbReference type="RefSeq" id="WP_061995338.1">
    <property type="nucleotide sequence ID" value="NZ_JAAGPU010000036.1"/>
</dbReference>
<dbReference type="PRINTS" id="PR00260">
    <property type="entry name" value="CHEMTRNSDUCR"/>
</dbReference>
<keyword evidence="8" id="KW-1185">Reference proteome</keyword>
<dbReference type="PANTHER" id="PTHR32089:SF112">
    <property type="entry name" value="LYSOZYME-LIKE PROTEIN-RELATED"/>
    <property type="match status" value="1"/>
</dbReference>
<reference evidence="7 8" key="1">
    <citation type="submission" date="2020-02" db="EMBL/GenBank/DDBJ databases">
        <title>Genome assembly of a novel Clostridium senegalense strain.</title>
        <authorList>
            <person name="Gupta T.B."/>
            <person name="Jauregui R."/>
            <person name="Maclean P."/>
            <person name="Nawarathana A."/>
            <person name="Brightwell G."/>
        </authorList>
    </citation>
    <scope>NUCLEOTIDE SEQUENCE [LARGE SCALE GENOMIC DNA]</scope>
    <source>
        <strain evidence="7 8">AGRFS4</strain>
    </source>
</reference>
<comment type="similarity">
    <text evidence="2">Belongs to the methyl-accepting chemotaxis (MCP) protein family.</text>
</comment>
<evidence type="ECO:0000313" key="7">
    <source>
        <dbReference type="EMBL" id="NEU06198.1"/>
    </source>
</evidence>
<evidence type="ECO:0000256" key="5">
    <source>
        <dbReference type="SAM" id="Phobius"/>
    </source>
</evidence>
<dbReference type="SUPFAM" id="SSF58104">
    <property type="entry name" value="Methyl-accepting chemotaxis protein (MCP) signaling domain"/>
    <property type="match status" value="1"/>
</dbReference>
<feature type="coiled-coil region" evidence="4">
    <location>
        <begin position="346"/>
        <end position="373"/>
    </location>
</feature>
<accession>A0A6M0H764</accession>
<dbReference type="PANTHER" id="PTHR32089">
    <property type="entry name" value="METHYL-ACCEPTING CHEMOTAXIS PROTEIN MCPB"/>
    <property type="match status" value="1"/>
</dbReference>
<organism evidence="7 8">
    <name type="scientific">Clostridium senegalense</name>
    <dbReference type="NCBI Taxonomy" id="1465809"/>
    <lineage>
        <taxon>Bacteria</taxon>
        <taxon>Bacillati</taxon>
        <taxon>Bacillota</taxon>
        <taxon>Clostridia</taxon>
        <taxon>Eubacteriales</taxon>
        <taxon>Clostridiaceae</taxon>
        <taxon>Clostridium</taxon>
    </lineage>
</organism>
<feature type="transmembrane region" description="Helical" evidence="5">
    <location>
        <begin position="202"/>
        <end position="221"/>
    </location>
</feature>
<gene>
    <name evidence="7" type="ORF">G3M99_15330</name>
</gene>